<feature type="domain" description="PB1" evidence="1">
    <location>
        <begin position="20"/>
        <end position="112"/>
    </location>
</feature>
<evidence type="ECO:0000313" key="3">
    <source>
        <dbReference type="Proteomes" id="UP000076727"/>
    </source>
</evidence>
<evidence type="ECO:0000259" key="1">
    <source>
        <dbReference type="PROSITE" id="PS51745"/>
    </source>
</evidence>
<dbReference type="SMART" id="SM00666">
    <property type="entry name" value="PB1"/>
    <property type="match status" value="1"/>
</dbReference>
<proteinExistence type="predicted"/>
<dbReference type="EMBL" id="KV429083">
    <property type="protein sequence ID" value="KZT66870.1"/>
    <property type="molecule type" value="Genomic_DNA"/>
</dbReference>
<protein>
    <recommendedName>
        <fullName evidence="1">PB1 domain-containing protein</fullName>
    </recommendedName>
</protein>
<dbReference type="PROSITE" id="PS51745">
    <property type="entry name" value="PB1"/>
    <property type="match status" value="1"/>
</dbReference>
<sequence>MSADSLVPGTGTVPRADDFKIRLKLHYQGAVRAMVLTSDLSWEAFKAAILAKLGHPRPGIQMEFEDTEDNNERVSLQDQTDYEVAISTARASAHATGSGGREGRLRIWCSERSQS</sequence>
<name>A0A165NEA7_9APHY</name>
<dbReference type="InterPro" id="IPR053793">
    <property type="entry name" value="PB1-like"/>
</dbReference>
<accession>A0A165NEA7</accession>
<reference evidence="2 3" key="1">
    <citation type="journal article" date="2016" name="Mol. Biol. Evol.">
        <title>Comparative Genomics of Early-Diverging Mushroom-Forming Fungi Provides Insights into the Origins of Lignocellulose Decay Capabilities.</title>
        <authorList>
            <person name="Nagy L.G."/>
            <person name="Riley R."/>
            <person name="Tritt A."/>
            <person name="Adam C."/>
            <person name="Daum C."/>
            <person name="Floudas D."/>
            <person name="Sun H."/>
            <person name="Yadav J.S."/>
            <person name="Pangilinan J."/>
            <person name="Larsson K.H."/>
            <person name="Matsuura K."/>
            <person name="Barry K."/>
            <person name="Labutti K."/>
            <person name="Kuo R."/>
            <person name="Ohm R.A."/>
            <person name="Bhattacharya S.S."/>
            <person name="Shirouzu T."/>
            <person name="Yoshinaga Y."/>
            <person name="Martin F.M."/>
            <person name="Grigoriev I.V."/>
            <person name="Hibbett D.S."/>
        </authorList>
    </citation>
    <scope>NUCLEOTIDE SEQUENCE [LARGE SCALE GENOMIC DNA]</scope>
    <source>
        <strain evidence="2 3">L-15889</strain>
    </source>
</reference>
<gene>
    <name evidence="2" type="ORF">DAEQUDRAFT_813296</name>
</gene>
<dbReference type="OrthoDB" id="9450131at2759"/>
<dbReference type="InterPro" id="IPR000270">
    <property type="entry name" value="PB1_dom"/>
</dbReference>
<dbReference type="STRING" id="1314783.A0A165NEA7"/>
<organism evidence="2 3">
    <name type="scientific">Daedalea quercina L-15889</name>
    <dbReference type="NCBI Taxonomy" id="1314783"/>
    <lineage>
        <taxon>Eukaryota</taxon>
        <taxon>Fungi</taxon>
        <taxon>Dikarya</taxon>
        <taxon>Basidiomycota</taxon>
        <taxon>Agaricomycotina</taxon>
        <taxon>Agaricomycetes</taxon>
        <taxon>Polyporales</taxon>
        <taxon>Fomitopsis</taxon>
    </lineage>
</organism>
<dbReference type="Gene3D" id="3.10.20.90">
    <property type="entry name" value="Phosphatidylinositol 3-kinase Catalytic Subunit, Chain A, domain 1"/>
    <property type="match status" value="1"/>
</dbReference>
<evidence type="ECO:0000313" key="2">
    <source>
        <dbReference type="EMBL" id="KZT66870.1"/>
    </source>
</evidence>
<dbReference type="Proteomes" id="UP000076727">
    <property type="component" value="Unassembled WGS sequence"/>
</dbReference>
<dbReference type="Pfam" id="PF00564">
    <property type="entry name" value="PB1"/>
    <property type="match status" value="1"/>
</dbReference>
<keyword evidence="3" id="KW-1185">Reference proteome</keyword>
<dbReference type="SUPFAM" id="SSF54277">
    <property type="entry name" value="CAD &amp; PB1 domains"/>
    <property type="match status" value="1"/>
</dbReference>
<dbReference type="AlphaFoldDB" id="A0A165NEA7"/>